<gene>
    <name evidence="1" type="ORF">M431DRAFT_2508</name>
</gene>
<protein>
    <submittedName>
        <fullName evidence="1">Uncharacterized protein</fullName>
    </submittedName>
</protein>
<dbReference type="RefSeq" id="XP_024777055.1">
    <property type="nucleotide sequence ID" value="XM_024913785.1"/>
</dbReference>
<proteinExistence type="predicted"/>
<evidence type="ECO:0000313" key="1">
    <source>
        <dbReference type="EMBL" id="PTB57378.1"/>
    </source>
</evidence>
<accession>A0A2T4AKB4</accession>
<sequence length="96" mass="10354">MKQTLDDLLDSSIAADTKDDDGKSAIDYAKQTGLTWAIEKLKSALLNVPKARTEVEIQIRSLMPNQHKVSEGIRESANAGQINVSGTTAKAIATQK</sequence>
<dbReference type="AlphaFoldDB" id="A0A2T4AKB4"/>
<organism evidence="1 2">
    <name type="scientific">Trichoderma harzianum CBS 226.95</name>
    <dbReference type="NCBI Taxonomy" id="983964"/>
    <lineage>
        <taxon>Eukaryota</taxon>
        <taxon>Fungi</taxon>
        <taxon>Dikarya</taxon>
        <taxon>Ascomycota</taxon>
        <taxon>Pezizomycotina</taxon>
        <taxon>Sordariomycetes</taxon>
        <taxon>Hypocreomycetidae</taxon>
        <taxon>Hypocreales</taxon>
        <taxon>Hypocreaceae</taxon>
        <taxon>Trichoderma</taxon>
    </lineage>
</organism>
<evidence type="ECO:0000313" key="2">
    <source>
        <dbReference type="Proteomes" id="UP000241690"/>
    </source>
</evidence>
<name>A0A2T4AKB4_TRIHA</name>
<dbReference type="EMBL" id="KZ679677">
    <property type="protein sequence ID" value="PTB57378.1"/>
    <property type="molecule type" value="Genomic_DNA"/>
</dbReference>
<keyword evidence="2" id="KW-1185">Reference proteome</keyword>
<dbReference type="Proteomes" id="UP000241690">
    <property type="component" value="Unassembled WGS sequence"/>
</dbReference>
<dbReference type="GeneID" id="36622348"/>
<reference evidence="1 2" key="1">
    <citation type="submission" date="2016-07" db="EMBL/GenBank/DDBJ databases">
        <title>Multiple horizontal gene transfer events from other fungi enriched the ability of initially mycotrophic Trichoderma (Ascomycota) to feed on dead plant biomass.</title>
        <authorList>
            <consortium name="DOE Joint Genome Institute"/>
            <person name="Aerts A."/>
            <person name="Atanasova L."/>
            <person name="Chenthamara K."/>
            <person name="Zhang J."/>
            <person name="Grujic M."/>
            <person name="Henrissat B."/>
            <person name="Kuo A."/>
            <person name="Salamov A."/>
            <person name="Lipzen A."/>
            <person name="Labutti K."/>
            <person name="Barry K."/>
            <person name="Miao Y."/>
            <person name="Rahimi M.J."/>
            <person name="Shen Q."/>
            <person name="Grigoriev I.V."/>
            <person name="Kubicek C.P."/>
            <person name="Druzhinina I.S."/>
        </authorList>
    </citation>
    <scope>NUCLEOTIDE SEQUENCE [LARGE SCALE GENOMIC DNA]</scope>
    <source>
        <strain evidence="1 2">CBS 226.95</strain>
    </source>
</reference>